<dbReference type="AlphaFoldDB" id="A0AAW1U5D7"/>
<feature type="compositionally biased region" description="Basic and acidic residues" evidence="1">
    <location>
        <begin position="36"/>
        <end position="54"/>
    </location>
</feature>
<dbReference type="EMBL" id="JARQZJ010000032">
    <property type="protein sequence ID" value="KAK9874589.1"/>
    <property type="molecule type" value="Genomic_DNA"/>
</dbReference>
<evidence type="ECO:0000313" key="3">
    <source>
        <dbReference type="Proteomes" id="UP001431783"/>
    </source>
</evidence>
<protein>
    <submittedName>
        <fullName evidence="2">Uncharacterized protein</fullName>
    </submittedName>
</protein>
<organism evidence="2 3">
    <name type="scientific">Henosepilachna vigintioctopunctata</name>
    <dbReference type="NCBI Taxonomy" id="420089"/>
    <lineage>
        <taxon>Eukaryota</taxon>
        <taxon>Metazoa</taxon>
        <taxon>Ecdysozoa</taxon>
        <taxon>Arthropoda</taxon>
        <taxon>Hexapoda</taxon>
        <taxon>Insecta</taxon>
        <taxon>Pterygota</taxon>
        <taxon>Neoptera</taxon>
        <taxon>Endopterygota</taxon>
        <taxon>Coleoptera</taxon>
        <taxon>Polyphaga</taxon>
        <taxon>Cucujiformia</taxon>
        <taxon>Coccinelloidea</taxon>
        <taxon>Coccinellidae</taxon>
        <taxon>Epilachninae</taxon>
        <taxon>Epilachnini</taxon>
        <taxon>Henosepilachna</taxon>
    </lineage>
</organism>
<sequence>MTLNHSKTWPINTFAIVQLRLDSDGHIYSSLSDGVTSERRDKGTAAMDSDDRPIPKAPLSLPENGALVKSYDEFLVTKCNNNRLSETIRNNASFTQRTPVEIPVDVDENSSKENGSVLPLSRKHLEMLTKISPPPPQFRTTVRTDTVSTILDQEYDFDGGNEEGNRIFPIKGKIISC</sequence>
<keyword evidence="3" id="KW-1185">Reference proteome</keyword>
<accession>A0AAW1U5D7</accession>
<evidence type="ECO:0000256" key="1">
    <source>
        <dbReference type="SAM" id="MobiDB-lite"/>
    </source>
</evidence>
<gene>
    <name evidence="2" type="ORF">WA026_005423</name>
</gene>
<feature type="region of interest" description="Disordered" evidence="1">
    <location>
        <begin position="32"/>
        <end position="56"/>
    </location>
</feature>
<reference evidence="2 3" key="1">
    <citation type="submission" date="2023-03" db="EMBL/GenBank/DDBJ databases">
        <title>Genome insight into feeding habits of ladybird beetles.</title>
        <authorList>
            <person name="Li H.-S."/>
            <person name="Huang Y.-H."/>
            <person name="Pang H."/>
        </authorList>
    </citation>
    <scope>NUCLEOTIDE SEQUENCE [LARGE SCALE GENOMIC DNA]</scope>
    <source>
        <strain evidence="2">SYSU_2023b</strain>
        <tissue evidence="2">Whole body</tissue>
    </source>
</reference>
<evidence type="ECO:0000313" key="2">
    <source>
        <dbReference type="EMBL" id="KAK9874589.1"/>
    </source>
</evidence>
<dbReference type="Proteomes" id="UP001431783">
    <property type="component" value="Unassembled WGS sequence"/>
</dbReference>
<proteinExistence type="predicted"/>
<comment type="caution">
    <text evidence="2">The sequence shown here is derived from an EMBL/GenBank/DDBJ whole genome shotgun (WGS) entry which is preliminary data.</text>
</comment>
<name>A0AAW1U5D7_9CUCU</name>